<dbReference type="HAMAP" id="MF_01576">
    <property type="entry name" value="THF_DHG_CYH"/>
    <property type="match status" value="1"/>
</dbReference>
<keyword evidence="8 12" id="KW-0560">Oxidoreductase</keyword>
<evidence type="ECO:0000256" key="3">
    <source>
        <dbReference type="ARBA" id="ARBA00022563"/>
    </source>
</evidence>
<evidence type="ECO:0000256" key="2">
    <source>
        <dbReference type="ARBA" id="ARBA00011738"/>
    </source>
</evidence>
<reference evidence="15 16" key="1">
    <citation type="journal article" date="2016" name="Nat. Commun.">
        <title>Thousands of microbial genomes shed light on interconnected biogeochemical processes in an aquifer system.</title>
        <authorList>
            <person name="Anantharaman K."/>
            <person name="Brown C.T."/>
            <person name="Hug L.A."/>
            <person name="Sharon I."/>
            <person name="Castelle C.J."/>
            <person name="Probst A.J."/>
            <person name="Thomas B.C."/>
            <person name="Singh A."/>
            <person name="Wilkins M.J."/>
            <person name="Karaoz U."/>
            <person name="Brodie E.L."/>
            <person name="Williams K.H."/>
            <person name="Hubbard S.S."/>
            <person name="Banfield J.F."/>
        </authorList>
    </citation>
    <scope>NUCLEOTIDE SEQUENCE [LARGE SCALE GENOMIC DNA]</scope>
</reference>
<evidence type="ECO:0000256" key="11">
    <source>
        <dbReference type="ARBA" id="ARBA00023268"/>
    </source>
</evidence>
<evidence type="ECO:0000256" key="12">
    <source>
        <dbReference type="HAMAP-Rule" id="MF_01576"/>
    </source>
</evidence>
<evidence type="ECO:0000259" key="13">
    <source>
        <dbReference type="Pfam" id="PF00763"/>
    </source>
</evidence>
<dbReference type="InterPro" id="IPR036291">
    <property type="entry name" value="NAD(P)-bd_dom_sf"/>
</dbReference>
<feature type="binding site" evidence="12">
    <location>
        <position position="235"/>
    </location>
    <ligand>
        <name>NADP(+)</name>
        <dbReference type="ChEBI" id="CHEBI:58349"/>
    </ligand>
</feature>
<dbReference type="CDD" id="cd01080">
    <property type="entry name" value="NAD_bind_m-THF_DH_Cyclohyd"/>
    <property type="match status" value="1"/>
</dbReference>
<evidence type="ECO:0000313" key="15">
    <source>
        <dbReference type="EMBL" id="OGW99561.1"/>
    </source>
</evidence>
<evidence type="ECO:0000256" key="10">
    <source>
        <dbReference type="ARBA" id="ARBA00023167"/>
    </source>
</evidence>
<protein>
    <recommendedName>
        <fullName evidence="12">Bifunctional protein FolD</fullName>
    </recommendedName>
    <domain>
        <recommendedName>
            <fullName evidence="12">Methylenetetrahydrofolate dehydrogenase</fullName>
            <ecNumber evidence="12">1.5.1.5</ecNumber>
        </recommendedName>
    </domain>
    <domain>
        <recommendedName>
            <fullName evidence="12">Methenyltetrahydrofolate cyclohydrolase</fullName>
            <ecNumber evidence="12">3.5.4.9</ecNumber>
        </recommendedName>
    </domain>
</protein>
<keyword evidence="11 12" id="KW-0511">Multifunctional enzyme</keyword>
<dbReference type="PANTHER" id="PTHR48099">
    <property type="entry name" value="C-1-TETRAHYDROFOLATE SYNTHASE, CYTOPLASMIC-RELATED"/>
    <property type="match status" value="1"/>
</dbReference>
<evidence type="ECO:0000256" key="5">
    <source>
        <dbReference type="ARBA" id="ARBA00022755"/>
    </source>
</evidence>
<dbReference type="EC" id="3.5.4.9" evidence="12"/>
<comment type="subunit">
    <text evidence="2 12">Homodimer.</text>
</comment>
<dbReference type="Gene3D" id="3.40.50.720">
    <property type="entry name" value="NAD(P)-binding Rossmann-like Domain"/>
    <property type="match status" value="1"/>
</dbReference>
<keyword evidence="5 12" id="KW-0658">Purine biosynthesis</keyword>
<comment type="similarity">
    <text evidence="12">Belongs to the tetrahydrofolate dehydrogenase/cyclohydrolase family.</text>
</comment>
<feature type="domain" description="Tetrahydrofolate dehydrogenase/cyclohydrolase catalytic" evidence="13">
    <location>
        <begin position="6"/>
        <end position="121"/>
    </location>
</feature>
<proteinExistence type="inferred from homology"/>
<evidence type="ECO:0000256" key="7">
    <source>
        <dbReference type="ARBA" id="ARBA00022857"/>
    </source>
</evidence>
<name>A0A1G1L322_9BACT</name>
<evidence type="ECO:0000256" key="1">
    <source>
        <dbReference type="ARBA" id="ARBA00004777"/>
    </source>
</evidence>
<dbReference type="GO" id="GO:0035999">
    <property type="term" value="P:tetrahydrofolate interconversion"/>
    <property type="evidence" value="ECO:0007669"/>
    <property type="project" value="UniProtKB-UniRule"/>
</dbReference>
<keyword evidence="6 12" id="KW-0378">Hydrolase</keyword>
<evidence type="ECO:0000256" key="4">
    <source>
        <dbReference type="ARBA" id="ARBA00022605"/>
    </source>
</evidence>
<organism evidence="15 16">
    <name type="scientific">Candidatus Danuiimicrobium aquiferis</name>
    <dbReference type="NCBI Taxonomy" id="1801832"/>
    <lineage>
        <taxon>Bacteria</taxon>
        <taxon>Pseudomonadati</taxon>
        <taxon>Candidatus Omnitrophota</taxon>
        <taxon>Candidatus Danuiimicrobium</taxon>
    </lineage>
</organism>
<comment type="catalytic activity">
    <reaction evidence="12">
        <text>(6R)-5,10-methylene-5,6,7,8-tetrahydrofolate + NADP(+) = (6R)-5,10-methenyltetrahydrofolate + NADPH</text>
        <dbReference type="Rhea" id="RHEA:22812"/>
        <dbReference type="ChEBI" id="CHEBI:15636"/>
        <dbReference type="ChEBI" id="CHEBI:57455"/>
        <dbReference type="ChEBI" id="CHEBI:57783"/>
        <dbReference type="ChEBI" id="CHEBI:58349"/>
        <dbReference type="EC" id="1.5.1.5"/>
    </reaction>
</comment>
<evidence type="ECO:0000256" key="9">
    <source>
        <dbReference type="ARBA" id="ARBA00023102"/>
    </source>
</evidence>
<dbReference type="EC" id="1.5.1.5" evidence="12"/>
<sequence length="286" mass="30762">MEAQLLQGKPVAEKLKTEIKAEFETLIRKIGMIPTIRAIQVGEEPASELYLKSQKKVAELLGVNHETTILAPSAAEKDLIGEIERANRDPKVHGIIVQMPLPKTFAVDRILDTIHSDKDVEAITMRNLGRLGVNKAGLAPCTARAVVRLIEETGVDVFGKEAVVIGSSKTVGLPAFLLLVGKKMTSMICHTGTFKAGTLEAHVRRADVLVVSAGKPAIIPGSWVKEGSIVIDVGINRVDGKTVGDVEFEPAKLRARFITPVPGGVGPVTTVMLYENLVTILKNRGN</sequence>
<dbReference type="FunFam" id="3.40.50.10860:FF:000005">
    <property type="entry name" value="C-1-tetrahydrofolate synthase, cytoplasmic, putative"/>
    <property type="match status" value="1"/>
</dbReference>
<dbReference type="InterPro" id="IPR046346">
    <property type="entry name" value="Aminoacid_DH-like_N_sf"/>
</dbReference>
<evidence type="ECO:0000256" key="8">
    <source>
        <dbReference type="ARBA" id="ARBA00023002"/>
    </source>
</evidence>
<dbReference type="GO" id="GO:0005829">
    <property type="term" value="C:cytosol"/>
    <property type="evidence" value="ECO:0007669"/>
    <property type="project" value="TreeGrafter"/>
</dbReference>
<dbReference type="Pfam" id="PF02882">
    <property type="entry name" value="THF_DHG_CYH_C"/>
    <property type="match status" value="1"/>
</dbReference>
<comment type="catalytic activity">
    <reaction evidence="12">
        <text>(6R)-5,10-methenyltetrahydrofolate + H2O = (6R)-10-formyltetrahydrofolate + H(+)</text>
        <dbReference type="Rhea" id="RHEA:23700"/>
        <dbReference type="ChEBI" id="CHEBI:15377"/>
        <dbReference type="ChEBI" id="CHEBI:15378"/>
        <dbReference type="ChEBI" id="CHEBI:57455"/>
        <dbReference type="ChEBI" id="CHEBI:195366"/>
        <dbReference type="EC" id="3.5.4.9"/>
    </reaction>
</comment>
<dbReference type="InterPro" id="IPR020630">
    <property type="entry name" value="THF_DH/CycHdrlase_cat_dom"/>
</dbReference>
<dbReference type="EMBL" id="MHFR01000003">
    <property type="protein sequence ID" value="OGW99561.1"/>
    <property type="molecule type" value="Genomic_DNA"/>
</dbReference>
<dbReference type="GO" id="GO:0009086">
    <property type="term" value="P:methionine biosynthetic process"/>
    <property type="evidence" value="ECO:0007669"/>
    <property type="project" value="UniProtKB-KW"/>
</dbReference>
<keyword evidence="4 12" id="KW-0028">Amino-acid biosynthesis</keyword>
<dbReference type="PANTHER" id="PTHR48099:SF5">
    <property type="entry name" value="C-1-TETRAHYDROFOLATE SYNTHASE, CYTOPLASMIC"/>
    <property type="match status" value="1"/>
</dbReference>
<dbReference type="GO" id="GO:0004488">
    <property type="term" value="F:methylenetetrahydrofolate dehydrogenase (NADP+) activity"/>
    <property type="evidence" value="ECO:0007669"/>
    <property type="project" value="UniProtKB-UniRule"/>
</dbReference>
<dbReference type="Pfam" id="PF00763">
    <property type="entry name" value="THF_DHG_CYH"/>
    <property type="match status" value="1"/>
</dbReference>
<feature type="domain" description="Tetrahydrofolate dehydrogenase/cyclohydrolase NAD(P)-binding" evidence="14">
    <location>
        <begin position="140"/>
        <end position="283"/>
    </location>
</feature>
<dbReference type="InterPro" id="IPR020631">
    <property type="entry name" value="THF_DH/CycHdrlase_NAD-bd_dom"/>
</dbReference>
<dbReference type="Proteomes" id="UP000178187">
    <property type="component" value="Unassembled WGS sequence"/>
</dbReference>
<dbReference type="SUPFAM" id="SSF53223">
    <property type="entry name" value="Aminoacid dehydrogenase-like, N-terminal domain"/>
    <property type="match status" value="1"/>
</dbReference>
<feature type="binding site" evidence="12">
    <location>
        <begin position="166"/>
        <end position="168"/>
    </location>
    <ligand>
        <name>NADP(+)</name>
        <dbReference type="ChEBI" id="CHEBI:58349"/>
    </ligand>
</feature>
<keyword evidence="10 12" id="KW-0486">Methionine biosynthesis</keyword>
<comment type="pathway">
    <text evidence="1 12">One-carbon metabolism; tetrahydrofolate interconversion.</text>
</comment>
<dbReference type="PRINTS" id="PR00085">
    <property type="entry name" value="THFDHDRGNASE"/>
</dbReference>
<evidence type="ECO:0000256" key="6">
    <source>
        <dbReference type="ARBA" id="ARBA00022801"/>
    </source>
</evidence>
<dbReference type="AlphaFoldDB" id="A0A1G1L322"/>
<dbReference type="GO" id="GO:0004477">
    <property type="term" value="F:methenyltetrahydrofolate cyclohydrolase activity"/>
    <property type="evidence" value="ECO:0007669"/>
    <property type="project" value="UniProtKB-UniRule"/>
</dbReference>
<dbReference type="Gene3D" id="3.40.50.10860">
    <property type="entry name" value="Leucine Dehydrogenase, chain A, domain 1"/>
    <property type="match status" value="1"/>
</dbReference>
<comment type="caution">
    <text evidence="12">Lacks conserved residue(s) required for the propagation of feature annotation.</text>
</comment>
<dbReference type="InterPro" id="IPR000672">
    <property type="entry name" value="THF_DH/CycHdrlase"/>
</dbReference>
<evidence type="ECO:0000259" key="14">
    <source>
        <dbReference type="Pfam" id="PF02882"/>
    </source>
</evidence>
<keyword evidence="7 12" id="KW-0521">NADP</keyword>
<dbReference type="UniPathway" id="UPA00193"/>
<dbReference type="GO" id="GO:0000105">
    <property type="term" value="P:L-histidine biosynthetic process"/>
    <property type="evidence" value="ECO:0007669"/>
    <property type="project" value="UniProtKB-KW"/>
</dbReference>
<dbReference type="SUPFAM" id="SSF51735">
    <property type="entry name" value="NAD(P)-binding Rossmann-fold domains"/>
    <property type="match status" value="1"/>
</dbReference>
<keyword evidence="3 12" id="KW-0554">One-carbon metabolism</keyword>
<evidence type="ECO:0000313" key="16">
    <source>
        <dbReference type="Proteomes" id="UP000178187"/>
    </source>
</evidence>
<dbReference type="GO" id="GO:0006164">
    <property type="term" value="P:purine nucleotide biosynthetic process"/>
    <property type="evidence" value="ECO:0007669"/>
    <property type="project" value="UniProtKB-KW"/>
</dbReference>
<accession>A0A1G1L322</accession>
<comment type="function">
    <text evidence="12">Catalyzes the oxidation of 5,10-methylenetetrahydrofolate to 5,10-methenyltetrahydrofolate and then the hydrolysis of 5,10-methenyltetrahydrofolate to 10-formyltetrahydrofolate.</text>
</comment>
<comment type="caution">
    <text evidence="15">The sequence shown here is derived from an EMBL/GenBank/DDBJ whole genome shotgun (WGS) entry which is preliminary data.</text>
</comment>
<gene>
    <name evidence="12" type="primary">folD</name>
    <name evidence="15" type="ORF">A3G33_05680</name>
</gene>
<keyword evidence="9 12" id="KW-0368">Histidine biosynthesis</keyword>